<dbReference type="SMART" id="SM00563">
    <property type="entry name" value="PlsC"/>
    <property type="match status" value="1"/>
</dbReference>
<protein>
    <submittedName>
        <fullName evidence="2">1-acyl-sn-glycerol-3-phosphate acyltransferase</fullName>
    </submittedName>
</protein>
<name>A0A8J7DLL1_9CYAN</name>
<accession>A0A8J7DLL1</accession>
<evidence type="ECO:0000313" key="3">
    <source>
        <dbReference type="Proteomes" id="UP000636505"/>
    </source>
</evidence>
<evidence type="ECO:0000259" key="1">
    <source>
        <dbReference type="SMART" id="SM00563"/>
    </source>
</evidence>
<evidence type="ECO:0000313" key="2">
    <source>
        <dbReference type="EMBL" id="MBE9077256.1"/>
    </source>
</evidence>
<proteinExistence type="predicted"/>
<organism evidence="2 3">
    <name type="scientific">Vasconcelosia minhoensis LEGE 07310</name>
    <dbReference type="NCBI Taxonomy" id="915328"/>
    <lineage>
        <taxon>Bacteria</taxon>
        <taxon>Bacillati</taxon>
        <taxon>Cyanobacteriota</taxon>
        <taxon>Cyanophyceae</taxon>
        <taxon>Nodosilineales</taxon>
        <taxon>Cymatolegaceae</taxon>
        <taxon>Vasconcelosia</taxon>
        <taxon>Vasconcelosia minhoensis</taxon>
    </lineage>
</organism>
<sequence>MPQFVQQVQPPLEYIPSAYSPLLIRLAHAALPLLLRFRTRPWLTAGITQIQVDQAKTLVPLLQQFQAGQMRLLLAFRHVEVEDPLLGLYLLSRAVPRAARQQGIRLQRPLHTHFLYERGMPLWAGDWMGWFLSHIGGTPVRRGRRPDWKGLKEARQLLVNGELPMTVAPEGATNGHSERLGPFEPGVAQMGFWAVEDLAAAARPEAVVILPIGIRYSYVKPNWRRLDQLMTRLEADSGLSPQPIQPGDVLPEKVFSPRLMRLGEHLLGRMEQFYGRYSATKPATTAELDFTERLQLLLDNALQTAESYFHLPPTGTIVDRCRRLEEAGWTDIYREDLPNLEQLSPLDRGLADWVAQEASLRLLHMRLVECFVAVDGTYIPAKPTFERFAETTLLISDMLARIRGDKLPRRPRLGNRRAQITVGEPISVTERWPAYRTNRRSARAAVQTLTQDLQTALEQMIDPASGG</sequence>
<dbReference type="SUPFAM" id="SSF69593">
    <property type="entry name" value="Glycerol-3-phosphate (1)-acyltransferase"/>
    <property type="match status" value="1"/>
</dbReference>
<gene>
    <name evidence="2" type="ORF">IQ241_08100</name>
</gene>
<dbReference type="AlphaFoldDB" id="A0A8J7DLL1"/>
<dbReference type="Proteomes" id="UP000636505">
    <property type="component" value="Unassembled WGS sequence"/>
</dbReference>
<keyword evidence="2" id="KW-0808">Transferase</keyword>
<keyword evidence="3" id="KW-1185">Reference proteome</keyword>
<reference evidence="2" key="1">
    <citation type="submission" date="2020-10" db="EMBL/GenBank/DDBJ databases">
        <authorList>
            <person name="Castelo-Branco R."/>
            <person name="Eusebio N."/>
            <person name="Adriana R."/>
            <person name="Vieira A."/>
            <person name="Brugerolle De Fraissinette N."/>
            <person name="Rezende De Castro R."/>
            <person name="Schneider M.P."/>
            <person name="Vasconcelos V."/>
            <person name="Leao P.N."/>
        </authorList>
    </citation>
    <scope>NUCLEOTIDE SEQUENCE</scope>
    <source>
        <strain evidence="2">LEGE 07310</strain>
    </source>
</reference>
<dbReference type="RefSeq" id="WP_193905918.1">
    <property type="nucleotide sequence ID" value="NZ_JADEXG010000014.1"/>
</dbReference>
<dbReference type="Pfam" id="PF01553">
    <property type="entry name" value="Acyltransferase"/>
    <property type="match status" value="1"/>
</dbReference>
<keyword evidence="2" id="KW-0012">Acyltransferase</keyword>
<dbReference type="GO" id="GO:0016746">
    <property type="term" value="F:acyltransferase activity"/>
    <property type="evidence" value="ECO:0007669"/>
    <property type="project" value="UniProtKB-KW"/>
</dbReference>
<dbReference type="EMBL" id="JADEXG010000014">
    <property type="protein sequence ID" value="MBE9077256.1"/>
    <property type="molecule type" value="Genomic_DNA"/>
</dbReference>
<feature type="domain" description="Phospholipid/glycerol acyltransferase" evidence="1">
    <location>
        <begin position="72"/>
        <end position="217"/>
    </location>
</feature>
<dbReference type="InterPro" id="IPR002123">
    <property type="entry name" value="Plipid/glycerol_acylTrfase"/>
</dbReference>
<comment type="caution">
    <text evidence="2">The sequence shown here is derived from an EMBL/GenBank/DDBJ whole genome shotgun (WGS) entry which is preliminary data.</text>
</comment>